<keyword evidence="5 9" id="KW-0769">Symport</keyword>
<keyword evidence="4 9" id="KW-0812">Transmembrane</keyword>
<dbReference type="PRINTS" id="PR00173">
    <property type="entry name" value="EDTRNSPORT"/>
</dbReference>
<feature type="transmembrane region" description="Helical" evidence="9">
    <location>
        <begin position="322"/>
        <end position="346"/>
    </location>
</feature>
<feature type="transmembrane region" description="Helical" evidence="9">
    <location>
        <begin position="36"/>
        <end position="64"/>
    </location>
</feature>
<keyword evidence="2 9" id="KW-0813">Transport</keyword>
<accession>A0A1G5RVZ1</accession>
<evidence type="ECO:0000313" key="10">
    <source>
        <dbReference type="EMBL" id="SCZ78028.1"/>
    </source>
</evidence>
<dbReference type="RefSeq" id="WP_028246634.1">
    <property type="nucleotide sequence ID" value="NZ_FMWK01000004.1"/>
</dbReference>
<comment type="similarity">
    <text evidence="9">Belongs to the dicarboxylate/amino acid:cation symporter (DAACS) (TC 2.A.23) family.</text>
</comment>
<evidence type="ECO:0000256" key="3">
    <source>
        <dbReference type="ARBA" id="ARBA00022475"/>
    </source>
</evidence>
<dbReference type="GO" id="GO:0015826">
    <property type="term" value="P:threonine transport"/>
    <property type="evidence" value="ECO:0007669"/>
    <property type="project" value="InterPro"/>
</dbReference>
<protein>
    <recommendedName>
        <fullName evidence="9">Serine/threonine transporter SstT</fullName>
    </recommendedName>
    <alternativeName>
        <fullName evidence="9">Na(+)/serine-threonine symporter</fullName>
    </alternativeName>
</protein>
<evidence type="ECO:0000256" key="4">
    <source>
        <dbReference type="ARBA" id="ARBA00022692"/>
    </source>
</evidence>
<dbReference type="InterPro" id="IPR023025">
    <property type="entry name" value="Ser_Thr_transp_SstT"/>
</dbReference>
<feature type="transmembrane region" description="Helical" evidence="9">
    <location>
        <begin position="12"/>
        <end position="30"/>
    </location>
</feature>
<dbReference type="Pfam" id="PF00375">
    <property type="entry name" value="SDF"/>
    <property type="match status" value="1"/>
</dbReference>
<dbReference type="SUPFAM" id="SSF118215">
    <property type="entry name" value="Proton glutamate symport protein"/>
    <property type="match status" value="1"/>
</dbReference>
<evidence type="ECO:0000256" key="7">
    <source>
        <dbReference type="ARBA" id="ARBA00022989"/>
    </source>
</evidence>
<reference evidence="10 11" key="1">
    <citation type="submission" date="2016-10" db="EMBL/GenBank/DDBJ databases">
        <authorList>
            <person name="de Groot N.N."/>
        </authorList>
    </citation>
    <scope>NUCLEOTIDE SEQUENCE [LARGE SCALE GENOMIC DNA]</scope>
    <source>
        <strain evidence="10 11">DSM 10317</strain>
    </source>
</reference>
<comment type="function">
    <text evidence="9">Involved in the import of serine and threonine into the cell, with the concomitant import of sodium (symport system).</text>
</comment>
<comment type="catalytic activity">
    <reaction evidence="9">
        <text>L-serine(in) + Na(+)(in) = L-serine(out) + Na(+)(out)</text>
        <dbReference type="Rhea" id="RHEA:29575"/>
        <dbReference type="ChEBI" id="CHEBI:29101"/>
        <dbReference type="ChEBI" id="CHEBI:33384"/>
    </reaction>
</comment>
<feature type="transmembrane region" description="Helical" evidence="9">
    <location>
        <begin position="181"/>
        <end position="200"/>
    </location>
</feature>
<evidence type="ECO:0000313" key="11">
    <source>
        <dbReference type="Proteomes" id="UP000199428"/>
    </source>
</evidence>
<dbReference type="InterPro" id="IPR001991">
    <property type="entry name" value="Na-dicarboxylate_symporter"/>
</dbReference>
<dbReference type="NCBIfam" id="NF010151">
    <property type="entry name" value="PRK13628.1"/>
    <property type="match status" value="1"/>
</dbReference>
<comment type="subcellular location">
    <subcellularLocation>
        <location evidence="9">Cell membrane</location>
        <topology evidence="9">Multi-pass membrane protein</topology>
    </subcellularLocation>
    <subcellularLocation>
        <location evidence="1">Membrane</location>
        <topology evidence="1">Multi-pass membrane protein</topology>
    </subcellularLocation>
</comment>
<dbReference type="GO" id="GO:0005295">
    <property type="term" value="F:neutral L-amino acid:sodium symporter activity"/>
    <property type="evidence" value="ECO:0007669"/>
    <property type="project" value="TreeGrafter"/>
</dbReference>
<evidence type="ECO:0000256" key="5">
    <source>
        <dbReference type="ARBA" id="ARBA00022847"/>
    </source>
</evidence>
<feature type="transmembrane region" description="Helical" evidence="9">
    <location>
        <begin position="142"/>
        <end position="160"/>
    </location>
</feature>
<dbReference type="GO" id="GO:0005886">
    <property type="term" value="C:plasma membrane"/>
    <property type="evidence" value="ECO:0007669"/>
    <property type="project" value="UniProtKB-SubCell"/>
</dbReference>
<dbReference type="InterPro" id="IPR036458">
    <property type="entry name" value="Na:dicarbo_symporter_sf"/>
</dbReference>
<keyword evidence="8 9" id="KW-0472">Membrane</keyword>
<dbReference type="EMBL" id="FMWK01000004">
    <property type="protein sequence ID" value="SCZ78028.1"/>
    <property type="molecule type" value="Genomic_DNA"/>
</dbReference>
<dbReference type="PANTHER" id="PTHR42865:SF8">
    <property type="entry name" value="SERINE_THREONINE TRANSPORTER SSTT"/>
    <property type="match status" value="1"/>
</dbReference>
<evidence type="ECO:0000256" key="1">
    <source>
        <dbReference type="ARBA" id="ARBA00004141"/>
    </source>
</evidence>
<gene>
    <name evidence="9" type="primary">sstT</name>
    <name evidence="10" type="ORF">SAMN02910350_01074</name>
</gene>
<feature type="transmembrane region" description="Helical" evidence="9">
    <location>
        <begin position="296"/>
        <end position="316"/>
    </location>
</feature>
<dbReference type="HAMAP" id="MF_01582">
    <property type="entry name" value="Ser_Thr_transp_SstT"/>
    <property type="match status" value="1"/>
</dbReference>
<sequence>MELIKKYNSTSLILRIVIGLVIGVILGLLFDNLSFIALLGSIFVGALKAVAPVLVFVLVISALAQGNDKLDRRFGLVLILYMASTLLASVVAVIGSFLFPQTLTLTEAASADTIPTSVGEVLANLLKTMVSNPVSSLAEGRYIGILFWAVVLGVSAKRIASDSTKQMLADIADIVSQAVRWIINLAPFGIMGLVYENVSTNGMSIFTDYGKLLILLVGCMLAVALIVDPLLAAIVLRRNPYPLVFRCLRESGVTAFFTRSSAANIPVNMELCEKLGMDPEMYAVSIPLGATINMDGAAITIAVMSLAAANTVGIQVSFATALILAFIATLAACGASGVAGGSLLLIPMACSLFGVNADVAMQVVAVGFIIGVVQDSVETALNSSGDVMFAATAEYAQWKKQGKSLPTFLGGDTKLDI</sequence>
<feature type="transmembrane region" description="Helical" evidence="9">
    <location>
        <begin position="76"/>
        <end position="99"/>
    </location>
</feature>
<keyword evidence="7 9" id="KW-1133">Transmembrane helix</keyword>
<dbReference type="AlphaFoldDB" id="A0A1G5RVZ1"/>
<dbReference type="GO" id="GO:0032329">
    <property type="term" value="P:serine transport"/>
    <property type="evidence" value="ECO:0007669"/>
    <property type="project" value="InterPro"/>
</dbReference>
<evidence type="ECO:0000256" key="6">
    <source>
        <dbReference type="ARBA" id="ARBA00022970"/>
    </source>
</evidence>
<evidence type="ECO:0000256" key="8">
    <source>
        <dbReference type="ARBA" id="ARBA00023136"/>
    </source>
</evidence>
<dbReference type="PANTHER" id="PTHR42865">
    <property type="entry name" value="PROTON/GLUTAMATE-ASPARTATE SYMPORTER"/>
    <property type="match status" value="1"/>
</dbReference>
<proteinExistence type="inferred from homology"/>
<organism evidence="10 11">
    <name type="scientific">Pseudobutyrivibrio xylanivorans</name>
    <dbReference type="NCBI Taxonomy" id="185007"/>
    <lineage>
        <taxon>Bacteria</taxon>
        <taxon>Bacillati</taxon>
        <taxon>Bacillota</taxon>
        <taxon>Clostridia</taxon>
        <taxon>Lachnospirales</taxon>
        <taxon>Lachnospiraceae</taxon>
        <taxon>Pseudobutyrivibrio</taxon>
    </lineage>
</organism>
<keyword evidence="3 9" id="KW-1003">Cell membrane</keyword>
<name>A0A1G5RVZ1_PSEXY</name>
<keyword evidence="6 9" id="KW-0029">Amino-acid transport</keyword>
<comment type="catalytic activity">
    <reaction evidence="9">
        <text>L-threonine(in) + Na(+)(in) = L-threonine(out) + Na(+)(out)</text>
        <dbReference type="Rhea" id="RHEA:69999"/>
        <dbReference type="ChEBI" id="CHEBI:29101"/>
        <dbReference type="ChEBI" id="CHEBI:57926"/>
    </reaction>
</comment>
<feature type="transmembrane region" description="Helical" evidence="9">
    <location>
        <begin position="353"/>
        <end position="373"/>
    </location>
</feature>
<dbReference type="Proteomes" id="UP000199428">
    <property type="component" value="Unassembled WGS sequence"/>
</dbReference>
<evidence type="ECO:0000256" key="9">
    <source>
        <dbReference type="HAMAP-Rule" id="MF_01582"/>
    </source>
</evidence>
<dbReference type="Gene3D" id="1.10.3860.10">
    <property type="entry name" value="Sodium:dicarboxylate symporter"/>
    <property type="match status" value="1"/>
</dbReference>
<evidence type="ECO:0000256" key="2">
    <source>
        <dbReference type="ARBA" id="ARBA00022448"/>
    </source>
</evidence>
<feature type="transmembrane region" description="Helical" evidence="9">
    <location>
        <begin position="212"/>
        <end position="236"/>
    </location>
</feature>